<evidence type="ECO:0008006" key="4">
    <source>
        <dbReference type="Google" id="ProtNLM"/>
    </source>
</evidence>
<evidence type="ECO:0000313" key="3">
    <source>
        <dbReference type="Proteomes" id="UP000078200"/>
    </source>
</evidence>
<sequence>MKILLFRSIIICILLIIRAARATKAINTNVVDFNGPVTEENDEIESRSSNEEFLRPRRSFWWNLLKGPFDERQCNSCCSNCVYKPPPALFPLMQPWKPFHSFSCENNCKNNIQEYEQGSSLACNHRKDNEESLASQLYENEPVKNSSQKSSTEFSNIESTSIVPVIDESSKPKRPQILYQPVIYVMPCVSREQDHSYIKTSKGNNQMQTNTYFMLQSPKCVVPKNPLLLNNRAPTLSVMYAVMKPTSNEATSLHGMPLKDFWPIAQVKKEELTKYTDLGKSQMYLTDQKPIAITPTPIHYFPVQLSSNDQPYRACPELFRQYKRETSKLFHI</sequence>
<dbReference type="AlphaFoldDB" id="A0A1A9UYC0"/>
<organism evidence="2 3">
    <name type="scientific">Glossina austeni</name>
    <name type="common">Savannah tsetse fly</name>
    <dbReference type="NCBI Taxonomy" id="7395"/>
    <lineage>
        <taxon>Eukaryota</taxon>
        <taxon>Metazoa</taxon>
        <taxon>Ecdysozoa</taxon>
        <taxon>Arthropoda</taxon>
        <taxon>Hexapoda</taxon>
        <taxon>Insecta</taxon>
        <taxon>Pterygota</taxon>
        <taxon>Neoptera</taxon>
        <taxon>Endopterygota</taxon>
        <taxon>Diptera</taxon>
        <taxon>Brachycera</taxon>
        <taxon>Muscomorpha</taxon>
        <taxon>Hippoboscoidea</taxon>
        <taxon>Glossinidae</taxon>
        <taxon>Glossina</taxon>
    </lineage>
</organism>
<evidence type="ECO:0000313" key="2">
    <source>
        <dbReference type="EnsemblMetazoa" id="GAUT019668-PA"/>
    </source>
</evidence>
<feature type="chain" id="PRO_5008398932" description="DUF4794 domain-containing protein" evidence="1">
    <location>
        <begin position="23"/>
        <end position="332"/>
    </location>
</feature>
<protein>
    <recommendedName>
        <fullName evidence="4">DUF4794 domain-containing protein</fullName>
    </recommendedName>
</protein>
<proteinExistence type="predicted"/>
<accession>A0A1A9UYC0</accession>
<keyword evidence="3" id="KW-1185">Reference proteome</keyword>
<evidence type="ECO:0000256" key="1">
    <source>
        <dbReference type="SAM" id="SignalP"/>
    </source>
</evidence>
<feature type="signal peptide" evidence="1">
    <location>
        <begin position="1"/>
        <end position="22"/>
    </location>
</feature>
<dbReference type="EnsemblMetazoa" id="GAUT019668-RA">
    <property type="protein sequence ID" value="GAUT019668-PA"/>
    <property type="gene ID" value="GAUT019668"/>
</dbReference>
<dbReference type="VEuPathDB" id="VectorBase:GAUT019668"/>
<dbReference type="Proteomes" id="UP000078200">
    <property type="component" value="Unassembled WGS sequence"/>
</dbReference>
<keyword evidence="1" id="KW-0732">Signal</keyword>
<name>A0A1A9UYC0_GLOAU</name>
<reference evidence="2" key="1">
    <citation type="submission" date="2020-05" db="UniProtKB">
        <authorList>
            <consortium name="EnsemblMetazoa"/>
        </authorList>
    </citation>
    <scope>IDENTIFICATION</scope>
    <source>
        <strain evidence="2">TTRI</strain>
    </source>
</reference>